<dbReference type="OrthoDB" id="5381491at2"/>
<dbReference type="Proteomes" id="UP000184212">
    <property type="component" value="Unassembled WGS sequence"/>
</dbReference>
<evidence type="ECO:0000256" key="2">
    <source>
        <dbReference type="SAM" id="Phobius"/>
    </source>
</evidence>
<organism evidence="4 5">
    <name type="scientific">Chryseolinea serpens</name>
    <dbReference type="NCBI Taxonomy" id="947013"/>
    <lineage>
        <taxon>Bacteria</taxon>
        <taxon>Pseudomonadati</taxon>
        <taxon>Bacteroidota</taxon>
        <taxon>Cytophagia</taxon>
        <taxon>Cytophagales</taxon>
        <taxon>Fulvivirgaceae</taxon>
        <taxon>Chryseolinea</taxon>
    </lineage>
</organism>
<proteinExistence type="predicted"/>
<dbReference type="STRING" id="947013.SAMN04488109_6403"/>
<evidence type="ECO:0000313" key="4">
    <source>
        <dbReference type="EMBL" id="SHH97619.1"/>
    </source>
</evidence>
<keyword evidence="1" id="KW-0175">Coiled coil</keyword>
<dbReference type="EMBL" id="FQWQ01000006">
    <property type="protein sequence ID" value="SHH97619.1"/>
    <property type="molecule type" value="Genomic_DNA"/>
</dbReference>
<sequence>MKRFSVSFYVILTIMSMFSCEPKRQESTTGDVDTASSEMAAADKAANQLAMNEVDDVDLYSDGYTKLVKSVKYRFEVESVKKSTEAIEMAIRKYPAYIASSSLHLENPLLENKLSIRVRSEYFTALLKDIDQQALYTNFRDVTSDDVSKQFVDLESRLKTKREVEGRYAEILRKKAGTLEELFDAEKKIEELHEDIEATVSRINFLRDQVSYSTIELEFYQTLTTPLKAKEELTLGDELLKGLATGWHATGRVLIALTYLWPLYLLIAAVLYDIRFRKLRLARTSSR</sequence>
<dbReference type="AlphaFoldDB" id="A0A1M5XCY9"/>
<gene>
    <name evidence="4" type="ORF">SAMN04488109_6403</name>
</gene>
<feature type="transmembrane region" description="Helical" evidence="2">
    <location>
        <begin position="253"/>
        <end position="274"/>
    </location>
</feature>
<reference evidence="4 5" key="1">
    <citation type="submission" date="2016-11" db="EMBL/GenBank/DDBJ databases">
        <authorList>
            <person name="Jaros S."/>
            <person name="Januszkiewicz K."/>
            <person name="Wedrychowicz H."/>
        </authorList>
    </citation>
    <scope>NUCLEOTIDE SEQUENCE [LARGE SCALE GENOMIC DNA]</scope>
    <source>
        <strain evidence="4 5">DSM 24574</strain>
    </source>
</reference>
<dbReference type="Pfam" id="PF14257">
    <property type="entry name" value="DUF4349"/>
    <property type="match status" value="1"/>
</dbReference>
<name>A0A1M5XCY9_9BACT</name>
<dbReference type="PROSITE" id="PS51257">
    <property type="entry name" value="PROKAR_LIPOPROTEIN"/>
    <property type="match status" value="1"/>
</dbReference>
<keyword evidence="5" id="KW-1185">Reference proteome</keyword>
<dbReference type="RefSeq" id="WP_073142718.1">
    <property type="nucleotide sequence ID" value="NZ_FQWQ01000006.1"/>
</dbReference>
<keyword evidence="2" id="KW-0812">Transmembrane</keyword>
<evidence type="ECO:0000259" key="3">
    <source>
        <dbReference type="Pfam" id="PF14257"/>
    </source>
</evidence>
<feature type="coiled-coil region" evidence="1">
    <location>
        <begin position="175"/>
        <end position="209"/>
    </location>
</feature>
<evidence type="ECO:0000256" key="1">
    <source>
        <dbReference type="SAM" id="Coils"/>
    </source>
</evidence>
<keyword evidence="2" id="KW-1133">Transmembrane helix</keyword>
<evidence type="ECO:0000313" key="5">
    <source>
        <dbReference type="Proteomes" id="UP000184212"/>
    </source>
</evidence>
<protein>
    <recommendedName>
        <fullName evidence="3">DUF4349 domain-containing protein</fullName>
    </recommendedName>
</protein>
<feature type="domain" description="DUF4349" evidence="3">
    <location>
        <begin position="66"/>
        <end position="272"/>
    </location>
</feature>
<keyword evidence="2" id="KW-0472">Membrane</keyword>
<accession>A0A1M5XCY9</accession>
<dbReference type="InterPro" id="IPR025645">
    <property type="entry name" value="DUF4349"/>
</dbReference>